<reference evidence="2" key="1">
    <citation type="journal article" date="2013" name="Genetics">
        <title>The draft genome and transcriptome of Panagrellus redivivus are shaped by the harsh demands of a free-living lifestyle.</title>
        <authorList>
            <person name="Srinivasan J."/>
            <person name="Dillman A.R."/>
            <person name="Macchietto M.G."/>
            <person name="Heikkinen L."/>
            <person name="Lakso M."/>
            <person name="Fracchia K.M."/>
            <person name="Antoshechkin I."/>
            <person name="Mortazavi A."/>
            <person name="Wong G."/>
            <person name="Sternberg P.W."/>
        </authorList>
    </citation>
    <scope>NUCLEOTIDE SEQUENCE [LARGE SCALE GENOMIC DNA]</scope>
    <source>
        <strain evidence="2">MT8872</strain>
    </source>
</reference>
<dbReference type="InterPro" id="IPR042868">
    <property type="entry name" value="PHYHIP/PHYHIPL"/>
</dbReference>
<dbReference type="Pfam" id="PF19281">
    <property type="entry name" value="PHYHIP_C"/>
    <property type="match status" value="1"/>
</dbReference>
<protein>
    <submittedName>
        <fullName evidence="3">PHYHIP_C domain-containing protein</fullName>
    </submittedName>
</protein>
<accession>A0A7E4UPK1</accession>
<reference evidence="3" key="2">
    <citation type="submission" date="2020-10" db="UniProtKB">
        <authorList>
            <consortium name="WormBaseParasite"/>
        </authorList>
    </citation>
    <scope>IDENTIFICATION</scope>
</reference>
<feature type="domain" description="Phytanoyl-CoA hydroxylase-interacting protein-like C-terminal" evidence="1">
    <location>
        <begin position="36"/>
        <end position="208"/>
    </location>
</feature>
<proteinExistence type="predicted"/>
<dbReference type="WBParaSite" id="Pan_g10964.t1">
    <property type="protein sequence ID" value="Pan_g10964.t1"/>
    <property type="gene ID" value="Pan_g10964"/>
</dbReference>
<evidence type="ECO:0000259" key="1">
    <source>
        <dbReference type="Pfam" id="PF19281"/>
    </source>
</evidence>
<dbReference type="InterPro" id="IPR045545">
    <property type="entry name" value="PHYIP/PHIPL_C"/>
</dbReference>
<dbReference type="GO" id="GO:0005737">
    <property type="term" value="C:cytoplasm"/>
    <property type="evidence" value="ECO:0007669"/>
    <property type="project" value="TreeGrafter"/>
</dbReference>
<dbReference type="AlphaFoldDB" id="A0A7E4UPK1"/>
<dbReference type="Proteomes" id="UP000492821">
    <property type="component" value="Unassembled WGS sequence"/>
</dbReference>
<dbReference type="PANTHER" id="PTHR15698:SF4">
    <property type="entry name" value="PHYTANOYL-COA HYDROXYLASE-INTERACTING PROTEIN-LIKE C-TERMINAL DOMAIN-CONTAINING PROTEIN"/>
    <property type="match status" value="1"/>
</dbReference>
<dbReference type="PANTHER" id="PTHR15698">
    <property type="entry name" value="PROTEIN CBG15099"/>
    <property type="match status" value="1"/>
</dbReference>
<keyword evidence="2" id="KW-1185">Reference proteome</keyword>
<evidence type="ECO:0000313" key="2">
    <source>
        <dbReference type="Proteomes" id="UP000492821"/>
    </source>
</evidence>
<sequence length="224" mass="26113">MFTPFIVENPMNPSFTRSDLVKLYDRAVNYCDDSCMYAVNELYRCKPSDYWAKIEQNHDAIMKPYIKDNSGHPENNINGVLDGLFFSANLNPDFSARRKSYFGNVKFSISINKMLDPRAVHFYFCDFYCNYSNHHVTIVVCHKETSVDKYCNRKLKRLRKQNPFFEVCTSTNTLFVNAGIELEFFYTENVDLWEGQLKPIETMGRGTAYPGGLPNNKRCRICNF</sequence>
<evidence type="ECO:0000313" key="3">
    <source>
        <dbReference type="WBParaSite" id="Pan_g10964.t1"/>
    </source>
</evidence>
<organism evidence="2 3">
    <name type="scientific">Panagrellus redivivus</name>
    <name type="common">Microworm</name>
    <dbReference type="NCBI Taxonomy" id="6233"/>
    <lineage>
        <taxon>Eukaryota</taxon>
        <taxon>Metazoa</taxon>
        <taxon>Ecdysozoa</taxon>
        <taxon>Nematoda</taxon>
        <taxon>Chromadorea</taxon>
        <taxon>Rhabditida</taxon>
        <taxon>Tylenchina</taxon>
        <taxon>Panagrolaimomorpha</taxon>
        <taxon>Panagrolaimoidea</taxon>
        <taxon>Panagrolaimidae</taxon>
        <taxon>Panagrellus</taxon>
    </lineage>
</organism>
<name>A0A7E4UPK1_PANRE</name>